<dbReference type="SMART" id="SM00530">
    <property type="entry name" value="HTH_XRE"/>
    <property type="match status" value="1"/>
</dbReference>
<gene>
    <name evidence="4" type="ORF">H9763_09285</name>
</gene>
<dbReference type="PANTHER" id="PTHR46558">
    <property type="entry name" value="TRACRIPTIONAL REGULATORY PROTEIN-RELATED-RELATED"/>
    <property type="match status" value="1"/>
</dbReference>
<feature type="transmembrane region" description="Helical" evidence="2">
    <location>
        <begin position="246"/>
        <end position="265"/>
    </location>
</feature>
<dbReference type="CDD" id="cd00093">
    <property type="entry name" value="HTH_XRE"/>
    <property type="match status" value="1"/>
</dbReference>
<keyword evidence="2" id="KW-1133">Transmembrane helix</keyword>
<feature type="transmembrane region" description="Helical" evidence="2">
    <location>
        <begin position="162"/>
        <end position="182"/>
    </location>
</feature>
<reference evidence="4" key="2">
    <citation type="submission" date="2021-04" db="EMBL/GenBank/DDBJ databases">
        <authorList>
            <person name="Gilroy R."/>
        </authorList>
    </citation>
    <scope>NUCLEOTIDE SEQUENCE</scope>
    <source>
        <strain evidence="4">USAMLcec3-2134</strain>
    </source>
</reference>
<dbReference type="Proteomes" id="UP000886883">
    <property type="component" value="Unassembled WGS sequence"/>
</dbReference>
<dbReference type="Pfam" id="PF01381">
    <property type="entry name" value="HTH_3"/>
    <property type="match status" value="1"/>
</dbReference>
<dbReference type="PROSITE" id="PS50943">
    <property type="entry name" value="HTH_CROC1"/>
    <property type="match status" value="1"/>
</dbReference>
<feature type="transmembrane region" description="Helical" evidence="2">
    <location>
        <begin position="88"/>
        <end position="109"/>
    </location>
</feature>
<feature type="transmembrane region" description="Helical" evidence="2">
    <location>
        <begin position="194"/>
        <end position="214"/>
    </location>
</feature>
<evidence type="ECO:0000256" key="2">
    <source>
        <dbReference type="SAM" id="Phobius"/>
    </source>
</evidence>
<dbReference type="PANTHER" id="PTHR46558:SF15">
    <property type="entry name" value="HELIX-TURN-HELIX DOMAIN PROTEIN"/>
    <property type="match status" value="1"/>
</dbReference>
<evidence type="ECO:0000259" key="3">
    <source>
        <dbReference type="PROSITE" id="PS50943"/>
    </source>
</evidence>
<keyword evidence="1" id="KW-0238">DNA-binding</keyword>
<feature type="transmembrane region" description="Helical" evidence="2">
    <location>
        <begin position="115"/>
        <end position="134"/>
    </location>
</feature>
<protein>
    <submittedName>
        <fullName evidence="4">Helix-turn-helix domain-containing protein</fullName>
    </submittedName>
</protein>
<keyword evidence="2" id="KW-0472">Membrane</keyword>
<feature type="transmembrane region" description="Helical" evidence="2">
    <location>
        <begin position="271"/>
        <end position="289"/>
    </location>
</feature>
<name>A0A9D2MRN3_9FIRM</name>
<dbReference type="InterPro" id="IPR001387">
    <property type="entry name" value="Cro/C1-type_HTH"/>
</dbReference>
<reference evidence="4" key="1">
    <citation type="journal article" date="2021" name="PeerJ">
        <title>Extensive microbial diversity within the chicken gut microbiome revealed by metagenomics and culture.</title>
        <authorList>
            <person name="Gilroy R."/>
            <person name="Ravi A."/>
            <person name="Getino M."/>
            <person name="Pursley I."/>
            <person name="Horton D.L."/>
            <person name="Alikhan N.F."/>
            <person name="Baker D."/>
            <person name="Gharbi K."/>
            <person name="Hall N."/>
            <person name="Watson M."/>
            <person name="Adriaenssens E.M."/>
            <person name="Foster-Nyarko E."/>
            <person name="Jarju S."/>
            <person name="Secka A."/>
            <person name="Antonio M."/>
            <person name="Oren A."/>
            <person name="Chaudhuri R.R."/>
            <person name="La Ragione R."/>
            <person name="Hildebrand F."/>
            <person name="Pallen M.J."/>
        </authorList>
    </citation>
    <scope>NUCLEOTIDE SEQUENCE</scope>
    <source>
        <strain evidence="4">USAMLcec3-2134</strain>
    </source>
</reference>
<evidence type="ECO:0000313" key="5">
    <source>
        <dbReference type="Proteomes" id="UP000886883"/>
    </source>
</evidence>
<evidence type="ECO:0000313" key="4">
    <source>
        <dbReference type="EMBL" id="HJB91637.1"/>
    </source>
</evidence>
<dbReference type="InterPro" id="IPR010982">
    <property type="entry name" value="Lambda_DNA-bd_dom_sf"/>
</dbReference>
<comment type="caution">
    <text evidence="4">The sequence shown here is derived from an EMBL/GenBank/DDBJ whole genome shotgun (WGS) entry which is preliminary data.</text>
</comment>
<keyword evidence="2" id="KW-0812">Transmembrane</keyword>
<dbReference type="Gene3D" id="1.10.260.40">
    <property type="entry name" value="lambda repressor-like DNA-binding domains"/>
    <property type="match status" value="1"/>
</dbReference>
<sequence length="294" mass="32326">MNFAENLRTLREKRGMTQEQLAERMEVSRQTVSKWESGGSFPEMEKMMQLAELFSCTLDGLLKGELKKADENGAALYEEHGNRIAKTVSAGVCCCIGGLAVSAAVESILSEDGSAIFFLLFALAGVVLFVRAGMASSHFRNKHPYVEPFYTEEQKERFHEKYTSFLTAGIGIIIASVIWMIFAENVMHMGESLATTVFFLGVMTGVGMIVYIGLQASKYNVEAYNADNAWENSEEGRENNRKIGKACGIVMTVVTAAFVGLSAVTGAWGELWWLFAVGGILCGALSIYLSRRRD</sequence>
<dbReference type="GO" id="GO:0003677">
    <property type="term" value="F:DNA binding"/>
    <property type="evidence" value="ECO:0007669"/>
    <property type="project" value="UniProtKB-KW"/>
</dbReference>
<evidence type="ECO:0000256" key="1">
    <source>
        <dbReference type="ARBA" id="ARBA00023125"/>
    </source>
</evidence>
<proteinExistence type="predicted"/>
<dbReference type="SUPFAM" id="SSF47413">
    <property type="entry name" value="lambda repressor-like DNA-binding domains"/>
    <property type="match status" value="1"/>
</dbReference>
<accession>A0A9D2MRN3</accession>
<dbReference type="AlphaFoldDB" id="A0A9D2MRN3"/>
<organism evidence="4 5">
    <name type="scientific">Candidatus Eisenbergiella merdigallinarum</name>
    <dbReference type="NCBI Taxonomy" id="2838552"/>
    <lineage>
        <taxon>Bacteria</taxon>
        <taxon>Bacillati</taxon>
        <taxon>Bacillota</taxon>
        <taxon>Clostridia</taxon>
        <taxon>Lachnospirales</taxon>
        <taxon>Lachnospiraceae</taxon>
        <taxon>Eisenbergiella</taxon>
    </lineage>
</organism>
<feature type="domain" description="HTH cro/C1-type" evidence="3">
    <location>
        <begin position="7"/>
        <end position="61"/>
    </location>
</feature>
<dbReference type="EMBL" id="DWXE01000038">
    <property type="protein sequence ID" value="HJB91637.1"/>
    <property type="molecule type" value="Genomic_DNA"/>
</dbReference>